<comment type="caution">
    <text evidence="2">The sequence shown here is derived from an EMBL/GenBank/DDBJ whole genome shotgun (WGS) entry which is preliminary data.</text>
</comment>
<feature type="transmembrane region" description="Helical" evidence="1">
    <location>
        <begin position="91"/>
        <end position="111"/>
    </location>
</feature>
<keyword evidence="1" id="KW-0472">Membrane</keyword>
<protein>
    <submittedName>
        <fullName evidence="2">Uncharacterized protein</fullName>
    </submittedName>
</protein>
<feature type="transmembrane region" description="Helical" evidence="1">
    <location>
        <begin position="61"/>
        <end position="79"/>
    </location>
</feature>
<accession>A0A6B3BFT5</accession>
<evidence type="ECO:0000313" key="2">
    <source>
        <dbReference type="EMBL" id="NEC85337.1"/>
    </source>
</evidence>
<gene>
    <name evidence="2" type="ORF">G3I71_05665</name>
</gene>
<reference evidence="2" key="1">
    <citation type="submission" date="2020-01" db="EMBL/GenBank/DDBJ databases">
        <title>Insect and environment-associated Actinomycetes.</title>
        <authorList>
            <person name="Currrie C."/>
            <person name="Chevrette M."/>
            <person name="Carlson C."/>
            <person name="Stubbendieck R."/>
            <person name="Wendt-Pienkowski E."/>
        </authorList>
    </citation>
    <scope>NUCLEOTIDE SEQUENCE</scope>
    <source>
        <strain evidence="2">SID12501</strain>
    </source>
</reference>
<name>A0A6B3BFT5_9ACTN</name>
<organism evidence="2">
    <name type="scientific">Streptomyces sp. SID12501</name>
    <dbReference type="NCBI Taxonomy" id="2706042"/>
    <lineage>
        <taxon>Bacteria</taxon>
        <taxon>Bacillati</taxon>
        <taxon>Actinomycetota</taxon>
        <taxon>Actinomycetes</taxon>
        <taxon>Kitasatosporales</taxon>
        <taxon>Streptomycetaceae</taxon>
        <taxon>Streptomyces</taxon>
    </lineage>
</organism>
<keyword evidence="1" id="KW-1133">Transmembrane helix</keyword>
<keyword evidence="1" id="KW-0812">Transmembrane</keyword>
<dbReference type="EMBL" id="JAAGLU010000004">
    <property type="protein sequence ID" value="NEC85337.1"/>
    <property type="molecule type" value="Genomic_DNA"/>
</dbReference>
<sequence length="205" mass="22923">MSETWPREEHTIAKASDRYHSPLRLDSDTVMGALHRELVAEGYIRRADALTIEVENRPCRTSLAGGVVGLLLTGLHALWWDLNDYQLMSSLVFGIVMCGFWSAMMLTAGLTSTTMKAKLPSATARGERAIAEARAHWADVDPVGRAEPYTPDEAVRAMAVFGPKALDHLERSDSAVKALFDDQRAYFERLSDERWSREQGDRVGW</sequence>
<proteinExistence type="predicted"/>
<dbReference type="AlphaFoldDB" id="A0A6B3BFT5"/>
<evidence type="ECO:0000256" key="1">
    <source>
        <dbReference type="SAM" id="Phobius"/>
    </source>
</evidence>